<dbReference type="Proteomes" id="UP000279029">
    <property type="component" value="Chromosome"/>
</dbReference>
<accession>A0A3P7PF26</accession>
<evidence type="ECO:0000313" key="1">
    <source>
        <dbReference type="EMBL" id="VDN48683.1"/>
    </source>
</evidence>
<dbReference type="EMBL" id="LR130778">
    <property type="protein sequence ID" value="VDN48683.1"/>
    <property type="molecule type" value="Genomic_DNA"/>
</dbReference>
<gene>
    <name evidence="1" type="ORF">PATL70BA_2779</name>
</gene>
<keyword evidence="2" id="KW-1185">Reference proteome</keyword>
<protein>
    <submittedName>
        <fullName evidence="1">Uncharacterized protein</fullName>
    </submittedName>
</protein>
<name>A0A3P7PF26_9FIRM</name>
<organism evidence="1 2">
    <name type="scientific">Petrocella atlantisensis</name>
    <dbReference type="NCBI Taxonomy" id="2173034"/>
    <lineage>
        <taxon>Bacteria</taxon>
        <taxon>Bacillati</taxon>
        <taxon>Bacillota</taxon>
        <taxon>Clostridia</taxon>
        <taxon>Lachnospirales</taxon>
        <taxon>Vallitaleaceae</taxon>
        <taxon>Petrocella</taxon>
    </lineage>
</organism>
<reference evidence="1 2" key="1">
    <citation type="submission" date="2018-09" db="EMBL/GenBank/DDBJ databases">
        <authorList>
            <person name="Postec A."/>
        </authorList>
    </citation>
    <scope>NUCLEOTIDE SEQUENCE [LARGE SCALE GENOMIC DNA]</scope>
    <source>
        <strain evidence="1">70B-A</strain>
    </source>
</reference>
<sequence>MSRFRASTELIVDALYAVALRDIRSEIKFVGVAQSTRKFLSLLC</sequence>
<dbReference type="AlphaFoldDB" id="A0A3P7PF26"/>
<evidence type="ECO:0000313" key="2">
    <source>
        <dbReference type="Proteomes" id="UP000279029"/>
    </source>
</evidence>
<dbReference type="KEGG" id="cbar:PATL70BA_2779"/>
<proteinExistence type="predicted"/>